<feature type="domain" description="Aspartate/homoserine dehydrogenase NAD-binding" evidence="7">
    <location>
        <begin position="13"/>
        <end position="107"/>
    </location>
</feature>
<dbReference type="InterPro" id="IPR011182">
    <property type="entry name" value="L-Asp_DH"/>
</dbReference>
<evidence type="ECO:0000256" key="4">
    <source>
        <dbReference type="ARBA" id="ARBA00023027"/>
    </source>
</evidence>
<dbReference type="PIRSF" id="PIRSF005227">
    <property type="entry name" value="Asp_dh_NAD_syn"/>
    <property type="match status" value="1"/>
</dbReference>
<comment type="catalytic activity">
    <reaction evidence="5">
        <text>L-aspartate + NAD(+) + H2O = oxaloacetate + NH4(+) + NADH + H(+)</text>
        <dbReference type="Rhea" id="RHEA:11788"/>
        <dbReference type="ChEBI" id="CHEBI:15377"/>
        <dbReference type="ChEBI" id="CHEBI:15378"/>
        <dbReference type="ChEBI" id="CHEBI:16452"/>
        <dbReference type="ChEBI" id="CHEBI:28938"/>
        <dbReference type="ChEBI" id="CHEBI:29991"/>
        <dbReference type="ChEBI" id="CHEBI:57540"/>
        <dbReference type="ChEBI" id="CHEBI:57945"/>
        <dbReference type="EC" id="1.4.1.21"/>
    </reaction>
</comment>
<dbReference type="InterPro" id="IPR002811">
    <property type="entry name" value="Asp_DH"/>
</dbReference>
<evidence type="ECO:0000256" key="5">
    <source>
        <dbReference type="HAMAP-Rule" id="MF_01265"/>
    </source>
</evidence>
<dbReference type="Proteomes" id="UP000824166">
    <property type="component" value="Unassembled WGS sequence"/>
</dbReference>
<name>A0ABS6I272_9MICC</name>
<dbReference type="Pfam" id="PF01958">
    <property type="entry name" value="Asp_DH_C"/>
    <property type="match status" value="1"/>
</dbReference>
<proteinExistence type="inferred from homology"/>
<evidence type="ECO:0000256" key="2">
    <source>
        <dbReference type="ARBA" id="ARBA00022857"/>
    </source>
</evidence>
<comment type="catalytic activity">
    <reaction evidence="5">
        <text>L-aspartate + NADP(+) + H2O = oxaloacetate + NH4(+) + NADPH + H(+)</text>
        <dbReference type="Rhea" id="RHEA:11784"/>
        <dbReference type="ChEBI" id="CHEBI:15377"/>
        <dbReference type="ChEBI" id="CHEBI:15378"/>
        <dbReference type="ChEBI" id="CHEBI:16452"/>
        <dbReference type="ChEBI" id="CHEBI:28938"/>
        <dbReference type="ChEBI" id="CHEBI:29991"/>
        <dbReference type="ChEBI" id="CHEBI:57783"/>
        <dbReference type="ChEBI" id="CHEBI:58349"/>
        <dbReference type="EC" id="1.4.1.21"/>
    </reaction>
</comment>
<comment type="similarity">
    <text evidence="5">Belongs to the L-aspartate dehydrogenase family.</text>
</comment>
<keyword evidence="3 5" id="KW-0560">Oxidoreductase</keyword>
<gene>
    <name evidence="5" type="primary">nadX</name>
    <name evidence="8" type="ORF">KSW38_06005</name>
</gene>
<evidence type="ECO:0000256" key="1">
    <source>
        <dbReference type="ARBA" id="ARBA00022642"/>
    </source>
</evidence>
<dbReference type="InterPro" id="IPR005106">
    <property type="entry name" value="Asp/hSer_DH_NAD-bd"/>
</dbReference>
<accession>A0ABS6I272</accession>
<dbReference type="RefSeq" id="WP_216923674.1">
    <property type="nucleotide sequence ID" value="NZ_JAHOPC010000002.1"/>
</dbReference>
<evidence type="ECO:0000313" key="9">
    <source>
        <dbReference type="Proteomes" id="UP000824166"/>
    </source>
</evidence>
<comment type="miscellaneous">
    <text evidence="5">The iminoaspartate product is unstable in aqueous solution and can decompose to oxaloacetate and ammonia.</text>
</comment>
<protein>
    <recommendedName>
        <fullName evidence="5">L-aspartate dehydrogenase</fullName>
        <ecNumber evidence="5">1.4.1.21</ecNumber>
    </recommendedName>
</protein>
<evidence type="ECO:0000259" key="6">
    <source>
        <dbReference type="Pfam" id="PF01958"/>
    </source>
</evidence>
<feature type="binding site" evidence="5">
    <location>
        <position position="187"/>
    </location>
    <ligand>
        <name>NAD(+)</name>
        <dbReference type="ChEBI" id="CHEBI:57540"/>
    </ligand>
</feature>
<evidence type="ECO:0000256" key="3">
    <source>
        <dbReference type="ARBA" id="ARBA00023002"/>
    </source>
</evidence>
<evidence type="ECO:0000259" key="7">
    <source>
        <dbReference type="Pfam" id="PF03447"/>
    </source>
</evidence>
<evidence type="ECO:0000313" key="8">
    <source>
        <dbReference type="EMBL" id="MBU8865842.1"/>
    </source>
</evidence>
<keyword evidence="1 5" id="KW-0662">Pyridine nucleotide biosynthesis</keyword>
<dbReference type="PANTHER" id="PTHR31873:SF6">
    <property type="entry name" value="ASPARTATE DEHYDROGENASE DOMAIN-CONTAINING PROTEIN"/>
    <property type="match status" value="1"/>
</dbReference>
<organism evidence="8 9">
    <name type="scientific">Paenarthrobacter aromaticivorans</name>
    <dbReference type="NCBI Taxonomy" id="2849150"/>
    <lineage>
        <taxon>Bacteria</taxon>
        <taxon>Bacillati</taxon>
        <taxon>Actinomycetota</taxon>
        <taxon>Actinomycetes</taxon>
        <taxon>Micrococcales</taxon>
        <taxon>Micrococcaceae</taxon>
        <taxon>Paenarthrobacter</taxon>
    </lineage>
</organism>
<sequence length="266" mass="27603">MKSSRTCRVGVIGYGAIGVPVVAEIAAGRVPGAALEGIISRSPLSGAPAKRMDLTEALERCDLLVECAGQEALVEYGEAILLAGVDLLVTSIGALADGEFSKQLAAAGPGRLFLTAGAVGGLDLLSSGARVEGYDRVTITTTKLPESLIQPWMNEALIEEIHSARGPLDIYEGPAAEAAQLFPKSMNAGAAVAIAVNDWDVVTVRVRADPAAKLTSHVIEASGTLGEYRFEIRNKPSEDNPRTSGVVPFAVLRSLESVIGAQGGLI</sequence>
<reference evidence="8 9" key="1">
    <citation type="submission" date="2021-06" db="EMBL/GenBank/DDBJ databases">
        <authorList>
            <person name="Jeong J.W."/>
        </authorList>
    </citation>
    <scope>NUCLEOTIDE SEQUENCE [LARGE SCALE GENOMIC DNA]</scope>
    <source>
        <strain evidence="8 9">MMS21-TAE1-1</strain>
    </source>
</reference>
<dbReference type="Pfam" id="PF03447">
    <property type="entry name" value="NAD_binding_3"/>
    <property type="match status" value="1"/>
</dbReference>
<keyword evidence="2 5" id="KW-0521">NADP</keyword>
<feature type="domain" description="Aspartate dehydrogenase" evidence="6">
    <location>
        <begin position="169"/>
        <end position="251"/>
    </location>
</feature>
<comment type="caution">
    <text evidence="8">The sequence shown here is derived from an EMBL/GenBank/DDBJ whole genome shotgun (WGS) entry which is preliminary data.</text>
</comment>
<dbReference type="EC" id="1.4.1.21" evidence="5"/>
<dbReference type="HAMAP" id="MF_01265">
    <property type="entry name" value="NadX"/>
    <property type="match status" value="1"/>
</dbReference>
<keyword evidence="9" id="KW-1185">Reference proteome</keyword>
<comment type="function">
    <text evidence="5">Specifically catalyzes the NAD or NADP-dependent dehydrogenation of L-aspartate to iminoaspartate.</text>
</comment>
<dbReference type="InterPro" id="IPR020626">
    <property type="entry name" value="Asp_DH_prok"/>
</dbReference>
<feature type="binding site" evidence="5">
    <location>
        <position position="118"/>
    </location>
    <ligand>
        <name>NAD(+)</name>
        <dbReference type="ChEBI" id="CHEBI:57540"/>
    </ligand>
</feature>
<keyword evidence="4 5" id="KW-0520">NAD</keyword>
<dbReference type="PANTHER" id="PTHR31873">
    <property type="entry name" value="L-ASPARTATE DEHYDROGENASE-RELATED"/>
    <property type="match status" value="1"/>
</dbReference>
<dbReference type="EMBL" id="JAHOPC010000002">
    <property type="protein sequence ID" value="MBU8865842.1"/>
    <property type="molecule type" value="Genomic_DNA"/>
</dbReference>
<feature type="active site" evidence="5">
    <location>
        <position position="217"/>
    </location>
</feature>
<comment type="pathway">
    <text evidence="5">Cofactor biosynthesis; NAD(+) biosynthesis; iminoaspartate from L-aspartate (dehydrogenase route): step 1/1.</text>
</comment>